<feature type="compositionally biased region" description="Basic residues" evidence="2">
    <location>
        <begin position="1"/>
        <end position="11"/>
    </location>
</feature>
<feature type="region of interest" description="Disordered" evidence="2">
    <location>
        <begin position="1"/>
        <end position="74"/>
    </location>
</feature>
<proteinExistence type="predicted"/>
<dbReference type="Gene3D" id="3.30.40.10">
    <property type="entry name" value="Zinc/RING finger domain, C3HC4 (zinc finger)"/>
    <property type="match status" value="1"/>
</dbReference>
<name>A0ABR3GEY4_9PEZI</name>
<keyword evidence="1" id="KW-0863">Zinc-finger</keyword>
<comment type="caution">
    <text evidence="4">The sequence shown here is derived from an EMBL/GenBank/DDBJ whole genome shotgun (WGS) entry which is preliminary data.</text>
</comment>
<dbReference type="Pfam" id="PF13920">
    <property type="entry name" value="zf-C3HC4_3"/>
    <property type="match status" value="1"/>
</dbReference>
<feature type="region of interest" description="Disordered" evidence="2">
    <location>
        <begin position="151"/>
        <end position="226"/>
    </location>
</feature>
<dbReference type="InterPro" id="IPR045194">
    <property type="entry name" value="MGRN1/RNF157-like"/>
</dbReference>
<evidence type="ECO:0000256" key="2">
    <source>
        <dbReference type="SAM" id="MobiDB-lite"/>
    </source>
</evidence>
<dbReference type="SUPFAM" id="SSF57850">
    <property type="entry name" value="RING/U-box"/>
    <property type="match status" value="1"/>
</dbReference>
<dbReference type="Proteomes" id="UP001447188">
    <property type="component" value="Unassembled WGS sequence"/>
</dbReference>
<dbReference type="PROSITE" id="PS50089">
    <property type="entry name" value="ZF_RING_2"/>
    <property type="match status" value="1"/>
</dbReference>
<organism evidence="4 5">
    <name type="scientific">Discina gigas</name>
    <dbReference type="NCBI Taxonomy" id="1032678"/>
    <lineage>
        <taxon>Eukaryota</taxon>
        <taxon>Fungi</taxon>
        <taxon>Dikarya</taxon>
        <taxon>Ascomycota</taxon>
        <taxon>Pezizomycotina</taxon>
        <taxon>Pezizomycetes</taxon>
        <taxon>Pezizales</taxon>
        <taxon>Discinaceae</taxon>
        <taxon>Discina</taxon>
    </lineage>
</organism>
<sequence length="415" mass="44840">MAKKKAARRTGRQTGADQGGSSASNSAPTPQSLLRRELPNPTPAAGPTAETPHPPRHGGQNDSPPRAAAVDPLPAENAFEVVTSIHRPVLATFDRQMLGSQDDYDARYPPECYYSNPSLDSYIRHLLTRPHEATTDPTMDFDETLEEISVLPSTPPLSSPAGEERSSMYRDPPREVSRQSIAAPFNRGGTHMDISVESDQRFSEHGVPRRPTHSEASSSGSRAPGSWATVLRNSLAPGTAPARAISRPAMAVPTTPIPFPTITSPTPAKPALVARPASHAQLDHRKLAEDASILLELFSKTAPDSTDDCNQQLIATAFESIAQIHRHYRVLAAAQNGVGNAAQKRVENDDLSIDAGCIVCYSEVADTVLLPCHHLVLCSFCCETMGIKTKPNVWARKVSCPICRADVLDTIKIFR</sequence>
<keyword evidence="1" id="KW-0479">Metal-binding</keyword>
<dbReference type="EMBL" id="JBBBZM010000092">
    <property type="protein sequence ID" value="KAL0634517.1"/>
    <property type="molecule type" value="Genomic_DNA"/>
</dbReference>
<dbReference type="PANTHER" id="PTHR22996">
    <property type="entry name" value="MAHOGUNIN"/>
    <property type="match status" value="1"/>
</dbReference>
<evidence type="ECO:0000313" key="4">
    <source>
        <dbReference type="EMBL" id="KAL0634517.1"/>
    </source>
</evidence>
<feature type="domain" description="RING-type" evidence="3">
    <location>
        <begin position="357"/>
        <end position="404"/>
    </location>
</feature>
<dbReference type="PANTHER" id="PTHR22996:SF0">
    <property type="entry name" value="RE60872P-RELATED"/>
    <property type="match status" value="1"/>
</dbReference>
<gene>
    <name evidence="4" type="ORF">Q9L58_006535</name>
</gene>
<reference evidence="4 5" key="1">
    <citation type="submission" date="2024-02" db="EMBL/GenBank/DDBJ databases">
        <title>Discinaceae phylogenomics.</title>
        <authorList>
            <person name="Dirks A.C."/>
            <person name="James T.Y."/>
        </authorList>
    </citation>
    <scope>NUCLEOTIDE SEQUENCE [LARGE SCALE GENOMIC DNA]</scope>
    <source>
        <strain evidence="4 5">ACD0624</strain>
    </source>
</reference>
<dbReference type="InterPro" id="IPR001841">
    <property type="entry name" value="Znf_RING"/>
</dbReference>
<keyword evidence="1" id="KW-0862">Zinc</keyword>
<evidence type="ECO:0000256" key="1">
    <source>
        <dbReference type="PROSITE-ProRule" id="PRU00175"/>
    </source>
</evidence>
<evidence type="ECO:0000259" key="3">
    <source>
        <dbReference type="PROSITE" id="PS50089"/>
    </source>
</evidence>
<protein>
    <recommendedName>
        <fullName evidence="3">RING-type domain-containing protein</fullName>
    </recommendedName>
</protein>
<keyword evidence="5" id="KW-1185">Reference proteome</keyword>
<accession>A0ABR3GEY4</accession>
<dbReference type="InterPro" id="IPR013083">
    <property type="entry name" value="Znf_RING/FYVE/PHD"/>
</dbReference>
<dbReference type="SMART" id="SM00184">
    <property type="entry name" value="RING"/>
    <property type="match status" value="1"/>
</dbReference>
<evidence type="ECO:0000313" key="5">
    <source>
        <dbReference type="Proteomes" id="UP001447188"/>
    </source>
</evidence>
<feature type="compositionally biased region" description="Polar residues" evidence="2">
    <location>
        <begin position="12"/>
        <end position="32"/>
    </location>
</feature>
<feature type="compositionally biased region" description="Basic and acidic residues" evidence="2">
    <location>
        <begin position="198"/>
        <end position="207"/>
    </location>
</feature>
<feature type="compositionally biased region" description="Basic and acidic residues" evidence="2">
    <location>
        <begin position="162"/>
        <end position="177"/>
    </location>
</feature>